<dbReference type="AlphaFoldDB" id="A0A2X3L0M3"/>
<dbReference type="Proteomes" id="UP000251197">
    <property type="component" value="Unassembled WGS sequence"/>
</dbReference>
<feature type="transmembrane region" description="Helical" evidence="1">
    <location>
        <begin position="106"/>
        <end position="128"/>
    </location>
</feature>
<proteinExistence type="predicted"/>
<keyword evidence="1" id="KW-0472">Membrane</keyword>
<evidence type="ECO:0000256" key="1">
    <source>
        <dbReference type="SAM" id="Phobius"/>
    </source>
</evidence>
<evidence type="ECO:0000313" key="3">
    <source>
        <dbReference type="Proteomes" id="UP000251197"/>
    </source>
</evidence>
<evidence type="ECO:0000313" key="2">
    <source>
        <dbReference type="EMBL" id="SQC93390.1"/>
    </source>
</evidence>
<reference evidence="2 3" key="1">
    <citation type="submission" date="2018-06" db="EMBL/GenBank/DDBJ databases">
        <authorList>
            <consortium name="Pathogen Informatics"/>
            <person name="Doyle S."/>
        </authorList>
    </citation>
    <scope>NUCLEOTIDE SEQUENCE [LARGE SCALE GENOMIC DNA]</scope>
    <source>
        <strain evidence="2 3">NCTC12120</strain>
    </source>
</reference>
<dbReference type="InterPro" id="IPR048130">
    <property type="entry name" value="T6SS_ExIF-like"/>
</dbReference>
<gene>
    <name evidence="2" type="ORF">NCTC12120_06504</name>
</gene>
<keyword evidence="1" id="KW-0812">Transmembrane</keyword>
<dbReference type="EMBL" id="UAVU01000010">
    <property type="protein sequence ID" value="SQC93390.1"/>
    <property type="molecule type" value="Genomic_DNA"/>
</dbReference>
<sequence length="234" mass="27120">MGNVALPPRWRSPQEAQEWGLPIMAESDTANSSAEYVQGFINGKPFRGWVGVTRARAGDSVEMIVEWQHDHYQVYAIALPKERIVSICPECDMGHIAHAIWRIKNMLILTTILMFMFMFMFYVAVFFYEGSEYSGYWSDYHGPIYVLLTITLGMSGLIALSAYKACAPTRCKLTEEIFHLLGLKNVSRINLKKITRQKELQLKEKGQWYEPSDRTQTPRPTRKFGNSLEHWFYY</sequence>
<name>A0A2X3L0M3_9ENTR</name>
<keyword evidence="1" id="KW-1133">Transmembrane helix</keyword>
<dbReference type="NCBIfam" id="NF041560">
    <property type="entry name" value="T6SS_Burk_ExIF"/>
    <property type="match status" value="1"/>
</dbReference>
<feature type="transmembrane region" description="Helical" evidence="1">
    <location>
        <begin position="140"/>
        <end position="163"/>
    </location>
</feature>
<organism evidence="2 3">
    <name type="scientific">Cedecea neteri</name>
    <dbReference type="NCBI Taxonomy" id="158822"/>
    <lineage>
        <taxon>Bacteria</taxon>
        <taxon>Pseudomonadati</taxon>
        <taxon>Pseudomonadota</taxon>
        <taxon>Gammaproteobacteria</taxon>
        <taxon>Enterobacterales</taxon>
        <taxon>Enterobacteriaceae</taxon>
        <taxon>Cedecea</taxon>
    </lineage>
</organism>
<protein>
    <submittedName>
        <fullName evidence="2">Uncharacterized protein</fullName>
    </submittedName>
</protein>
<accession>A0A2X3L0M3</accession>